<evidence type="ECO:0000313" key="3">
    <source>
        <dbReference type="Proteomes" id="UP000007807"/>
    </source>
</evidence>
<dbReference type="HOGENOM" id="CLU_1212605_0_0_2"/>
<evidence type="ECO:0000313" key="2">
    <source>
        <dbReference type="EMBL" id="AEB69726.1"/>
    </source>
</evidence>
<dbReference type="AlphaFoldDB" id="F4BWB6"/>
<feature type="region of interest" description="Disordered" evidence="1">
    <location>
        <begin position="175"/>
        <end position="195"/>
    </location>
</feature>
<reference evidence="2 3" key="1">
    <citation type="journal article" date="2011" name="J. Bacteriol.">
        <title>Complete genome sequence of Methanosaeta concilii, a specialist in aceticlastic methanogenesis.</title>
        <authorList>
            <person name="Barber R.D."/>
            <person name="Zhang L."/>
            <person name="Harnack M."/>
            <person name="Olson M.V."/>
            <person name="Kaul R."/>
            <person name="Ingram-Smith C."/>
            <person name="Smith K.S."/>
        </authorList>
    </citation>
    <scope>NUCLEOTIDE SEQUENCE [LARGE SCALE GENOMIC DNA]</scope>
    <source>
        <strain evidence="3">ATCC 5969 / DSM 3671 / JCM 10134 / NBRC 103675 / OCM 69 / GP-6</strain>
    </source>
</reference>
<gene>
    <name evidence="2" type="ordered locus">MCON_3506</name>
</gene>
<feature type="region of interest" description="Disordered" evidence="1">
    <location>
        <begin position="131"/>
        <end position="150"/>
    </location>
</feature>
<keyword evidence="3" id="KW-1185">Reference proteome</keyword>
<sequence length="228" mass="24219">MEPLSQESAARVVFLPLSLMLLSLVMITGLSSLSLAEDPAIAAQPPNLEGIWTINLGSEQVTMMIRQHESRLIGACTGSDSGPWNAVVMGSLAGNEVELQTRSIRSGSGLIVETAIFGDADGETIRGSFLRGDSQGKVSSGEATGFKINPDTSQYRPAATILADAIAPSSLNTETIDESREKAEDQQASGADKSRFVDVKSQTDRVFYLGWAWTPGEASDKAAVKNQI</sequence>
<protein>
    <submittedName>
        <fullName evidence="2">Uncharacterized protein</fullName>
    </submittedName>
</protein>
<accession>F4BWB6</accession>
<dbReference type="InParanoid" id="F4BWB6"/>
<name>F4BWB6_METSG</name>
<dbReference type="KEGG" id="mcj:MCON_3506"/>
<dbReference type="Proteomes" id="UP000007807">
    <property type="component" value="Chromosome"/>
</dbReference>
<organism evidence="2 3">
    <name type="scientific">Methanothrix soehngenii (strain ATCC 5969 / DSM 3671 / JCM 10134 / NBRC 103675 / OCM 69 / GP-6)</name>
    <name type="common">Methanosaeta concilii</name>
    <dbReference type="NCBI Taxonomy" id="990316"/>
    <lineage>
        <taxon>Archaea</taxon>
        <taxon>Methanobacteriati</taxon>
        <taxon>Methanobacteriota</taxon>
        <taxon>Stenosarchaea group</taxon>
        <taxon>Methanomicrobia</taxon>
        <taxon>Methanotrichales</taxon>
        <taxon>Methanotrichaceae</taxon>
        <taxon>Methanothrix</taxon>
    </lineage>
</organism>
<proteinExistence type="predicted"/>
<dbReference type="EMBL" id="CP002565">
    <property type="protein sequence ID" value="AEB69726.1"/>
    <property type="molecule type" value="Genomic_DNA"/>
</dbReference>
<evidence type="ECO:0000256" key="1">
    <source>
        <dbReference type="SAM" id="MobiDB-lite"/>
    </source>
</evidence>
<dbReference type="STRING" id="990316.MCON_3506"/>